<protein>
    <recommendedName>
        <fullName evidence="6">Gram-positive cocci surface proteins LPxTG domain-containing protein</fullName>
    </recommendedName>
</protein>
<accession>A0A1I0IRL9</accession>
<feature type="region of interest" description="Disordered" evidence="1">
    <location>
        <begin position="33"/>
        <end position="176"/>
    </location>
</feature>
<feature type="compositionally biased region" description="Polar residues" evidence="1">
    <location>
        <begin position="135"/>
        <end position="145"/>
    </location>
</feature>
<feature type="compositionally biased region" description="Low complexity" evidence="1">
    <location>
        <begin position="79"/>
        <end position="100"/>
    </location>
</feature>
<feature type="compositionally biased region" description="Low complexity" evidence="1">
    <location>
        <begin position="33"/>
        <end position="42"/>
    </location>
</feature>
<reference evidence="4 5" key="1">
    <citation type="submission" date="2016-10" db="EMBL/GenBank/DDBJ databases">
        <authorList>
            <person name="de Groot N.N."/>
        </authorList>
    </citation>
    <scope>NUCLEOTIDE SEQUENCE [LARGE SCALE GENOMIC DNA]</scope>
    <source>
        <strain evidence="4 5">CGMCC 4.5598</strain>
    </source>
</reference>
<sequence length="206" mass="20754">MAARARRLSAAGAVTAFVVAGVSLTAGYGSAASASAGSTAVTRTDPQVPGTGSTCVLPLPLRCEAPADSSWTGGDPRPSGTDDSWQGSGDSWSGRGDSWSPVPGDTRSDAPAPGDTWSSVPTPGDTWSGGPAPQDSWSSAPTPQASDAPWRPAREREHRIPRGHPETGGGGLVQDGPVWALAVGGFALVTGAGLTGVAVRRRRDAD</sequence>
<dbReference type="EMBL" id="FOHX01000005">
    <property type="protein sequence ID" value="SET99063.1"/>
    <property type="molecule type" value="Genomic_DNA"/>
</dbReference>
<dbReference type="RefSeq" id="WP_143082308.1">
    <property type="nucleotide sequence ID" value="NZ_FOHX01000005.1"/>
</dbReference>
<keyword evidence="2" id="KW-1133">Transmembrane helix</keyword>
<evidence type="ECO:0008006" key="6">
    <source>
        <dbReference type="Google" id="ProtNLM"/>
    </source>
</evidence>
<evidence type="ECO:0000313" key="5">
    <source>
        <dbReference type="Proteomes" id="UP000199361"/>
    </source>
</evidence>
<gene>
    <name evidence="4" type="ORF">SAMN05421811_105109</name>
</gene>
<keyword evidence="2" id="KW-0472">Membrane</keyword>
<feature type="transmembrane region" description="Helical" evidence="2">
    <location>
        <begin position="178"/>
        <end position="199"/>
    </location>
</feature>
<dbReference type="AlphaFoldDB" id="A0A1I0IRL9"/>
<evidence type="ECO:0000256" key="3">
    <source>
        <dbReference type="SAM" id="SignalP"/>
    </source>
</evidence>
<dbReference type="STRING" id="568860.SAMN05421811_105109"/>
<keyword evidence="2" id="KW-0812">Transmembrane</keyword>
<feature type="compositionally biased region" description="Basic and acidic residues" evidence="1">
    <location>
        <begin position="152"/>
        <end position="165"/>
    </location>
</feature>
<keyword evidence="5" id="KW-1185">Reference proteome</keyword>
<dbReference type="Proteomes" id="UP000199361">
    <property type="component" value="Unassembled WGS sequence"/>
</dbReference>
<keyword evidence="3" id="KW-0732">Signal</keyword>
<organism evidence="4 5">
    <name type="scientific">Nonomuraea wenchangensis</name>
    <dbReference type="NCBI Taxonomy" id="568860"/>
    <lineage>
        <taxon>Bacteria</taxon>
        <taxon>Bacillati</taxon>
        <taxon>Actinomycetota</taxon>
        <taxon>Actinomycetes</taxon>
        <taxon>Streptosporangiales</taxon>
        <taxon>Streptosporangiaceae</taxon>
        <taxon>Nonomuraea</taxon>
    </lineage>
</organism>
<feature type="signal peptide" evidence="3">
    <location>
        <begin position="1"/>
        <end position="31"/>
    </location>
</feature>
<name>A0A1I0IRL9_9ACTN</name>
<evidence type="ECO:0000256" key="2">
    <source>
        <dbReference type="SAM" id="Phobius"/>
    </source>
</evidence>
<evidence type="ECO:0000256" key="1">
    <source>
        <dbReference type="SAM" id="MobiDB-lite"/>
    </source>
</evidence>
<proteinExistence type="predicted"/>
<dbReference type="OrthoDB" id="3544475at2"/>
<evidence type="ECO:0000313" key="4">
    <source>
        <dbReference type="EMBL" id="SET99063.1"/>
    </source>
</evidence>
<feature type="chain" id="PRO_5011640631" description="Gram-positive cocci surface proteins LPxTG domain-containing protein" evidence="3">
    <location>
        <begin position="32"/>
        <end position="206"/>
    </location>
</feature>